<comment type="catalytic activity">
    <reaction evidence="7">
        <text>Endonucleolytic cleavage of RNA, removing 5'-extranucleotides from tRNA precursor.</text>
        <dbReference type="EC" id="3.1.26.5"/>
    </reaction>
</comment>
<sequence length="141" mass="15495">MDAASSRRVAPKVASAWLAKPGRRPVLPAEERLKSSRAFGRIYAEGATTPEQFVVLHTLPIADQPDTRLIGFAVSRKIGNAVVRNAIRRRLREIVRGRLSLMAHGYLAILAARPSARRATFSELEASVTRALGKGRLLRES</sequence>
<dbReference type="GO" id="GO:0004526">
    <property type="term" value="F:ribonuclease P activity"/>
    <property type="evidence" value="ECO:0007669"/>
    <property type="project" value="UniProtKB-UniRule"/>
</dbReference>
<name>A0A937X671_9BACT</name>
<dbReference type="InterPro" id="IPR000100">
    <property type="entry name" value="RNase_P"/>
</dbReference>
<dbReference type="EC" id="3.1.26.5" evidence="7 8"/>
<comment type="similarity">
    <text evidence="7">Belongs to the RnpA family.</text>
</comment>
<dbReference type="SUPFAM" id="SSF54211">
    <property type="entry name" value="Ribosomal protein S5 domain 2-like"/>
    <property type="match status" value="1"/>
</dbReference>
<dbReference type="GO" id="GO:0030677">
    <property type="term" value="C:ribonuclease P complex"/>
    <property type="evidence" value="ECO:0007669"/>
    <property type="project" value="TreeGrafter"/>
</dbReference>
<comment type="subunit">
    <text evidence="7">Consists of a catalytic RNA component (M1 or rnpB) and a protein subunit.</text>
</comment>
<organism evidence="9 10">
    <name type="scientific">Candidatus Tanganyikabacteria bacterium</name>
    <dbReference type="NCBI Taxonomy" id="2961651"/>
    <lineage>
        <taxon>Bacteria</taxon>
        <taxon>Bacillati</taxon>
        <taxon>Candidatus Sericytochromatia</taxon>
        <taxon>Candidatus Tanganyikabacteria</taxon>
    </lineage>
</organism>
<protein>
    <recommendedName>
        <fullName evidence="7 8">Ribonuclease P protein component</fullName>
        <shortName evidence="7">RNase P protein</shortName>
        <shortName evidence="7">RNaseP protein</shortName>
        <ecNumber evidence="7 8">3.1.26.5</ecNumber>
    </recommendedName>
    <alternativeName>
        <fullName evidence="7">Protein C5</fullName>
    </alternativeName>
</protein>
<dbReference type="Pfam" id="PF00825">
    <property type="entry name" value="Ribonuclease_P"/>
    <property type="match status" value="1"/>
</dbReference>
<reference evidence="9 10" key="1">
    <citation type="submission" date="2019-03" db="EMBL/GenBank/DDBJ databases">
        <title>Lake Tanganyika Metagenome-Assembled Genomes (MAGs).</title>
        <authorList>
            <person name="Tran P."/>
        </authorList>
    </citation>
    <scope>NUCLEOTIDE SEQUENCE [LARGE SCALE GENOMIC DNA]</scope>
    <source>
        <strain evidence="9">K_DeepCast_65m_m2_236</strain>
    </source>
</reference>
<keyword evidence="2 7" id="KW-0819">tRNA processing</keyword>
<dbReference type="EMBL" id="VGJX01000185">
    <property type="protein sequence ID" value="MBM3274336.1"/>
    <property type="molecule type" value="Genomic_DNA"/>
</dbReference>
<dbReference type="PANTHER" id="PTHR33992:SF1">
    <property type="entry name" value="RIBONUCLEASE P PROTEIN COMPONENT"/>
    <property type="match status" value="1"/>
</dbReference>
<dbReference type="GO" id="GO:0001682">
    <property type="term" value="P:tRNA 5'-leader removal"/>
    <property type="evidence" value="ECO:0007669"/>
    <property type="project" value="UniProtKB-UniRule"/>
</dbReference>
<evidence type="ECO:0000256" key="5">
    <source>
        <dbReference type="ARBA" id="ARBA00022801"/>
    </source>
</evidence>
<dbReference type="PROSITE" id="PS00648">
    <property type="entry name" value="RIBONUCLEASE_P"/>
    <property type="match status" value="1"/>
</dbReference>
<dbReference type="Proteomes" id="UP000703893">
    <property type="component" value="Unassembled WGS sequence"/>
</dbReference>
<dbReference type="InterPro" id="IPR020539">
    <property type="entry name" value="RNase_P_CS"/>
</dbReference>
<gene>
    <name evidence="7 9" type="primary">rnpA</name>
    <name evidence="9" type="ORF">FJZ00_04245</name>
</gene>
<evidence type="ECO:0000256" key="2">
    <source>
        <dbReference type="ARBA" id="ARBA00022694"/>
    </source>
</evidence>
<comment type="caution">
    <text evidence="9">The sequence shown here is derived from an EMBL/GenBank/DDBJ whole genome shotgun (WGS) entry which is preliminary data.</text>
</comment>
<evidence type="ECO:0000313" key="9">
    <source>
        <dbReference type="EMBL" id="MBM3274336.1"/>
    </source>
</evidence>
<evidence type="ECO:0000256" key="1">
    <source>
        <dbReference type="ARBA" id="ARBA00002663"/>
    </source>
</evidence>
<dbReference type="AlphaFoldDB" id="A0A937X671"/>
<evidence type="ECO:0000313" key="10">
    <source>
        <dbReference type="Proteomes" id="UP000703893"/>
    </source>
</evidence>
<dbReference type="Gene3D" id="3.30.230.10">
    <property type="match status" value="1"/>
</dbReference>
<evidence type="ECO:0000256" key="8">
    <source>
        <dbReference type="NCBIfam" id="TIGR00188"/>
    </source>
</evidence>
<dbReference type="NCBIfam" id="TIGR00188">
    <property type="entry name" value="rnpA"/>
    <property type="match status" value="1"/>
</dbReference>
<keyword evidence="3 7" id="KW-0540">Nuclease</keyword>
<dbReference type="PANTHER" id="PTHR33992">
    <property type="entry name" value="RIBONUCLEASE P PROTEIN COMPONENT"/>
    <property type="match status" value="1"/>
</dbReference>
<proteinExistence type="inferred from homology"/>
<dbReference type="InterPro" id="IPR020568">
    <property type="entry name" value="Ribosomal_Su5_D2-typ_SF"/>
</dbReference>
<keyword evidence="5 7" id="KW-0378">Hydrolase</keyword>
<dbReference type="InterPro" id="IPR014721">
    <property type="entry name" value="Ribsml_uS5_D2-typ_fold_subgr"/>
</dbReference>
<dbReference type="GO" id="GO:0042781">
    <property type="term" value="F:3'-tRNA processing endoribonuclease activity"/>
    <property type="evidence" value="ECO:0007669"/>
    <property type="project" value="TreeGrafter"/>
</dbReference>
<dbReference type="HAMAP" id="MF_00227">
    <property type="entry name" value="RNase_P"/>
    <property type="match status" value="1"/>
</dbReference>
<comment type="function">
    <text evidence="1 7">RNaseP catalyzes the removal of the 5'-leader sequence from pre-tRNA to produce the mature 5'-terminus. It can also cleave other RNA substrates such as 4.5S RNA. The protein component plays an auxiliary but essential role in vivo by binding to the 5'-leader sequence and broadening the substrate specificity of the ribozyme.</text>
</comment>
<evidence type="ECO:0000256" key="4">
    <source>
        <dbReference type="ARBA" id="ARBA00022759"/>
    </source>
</evidence>
<keyword evidence="6 7" id="KW-0694">RNA-binding</keyword>
<accession>A0A937X671</accession>
<evidence type="ECO:0000256" key="6">
    <source>
        <dbReference type="ARBA" id="ARBA00022884"/>
    </source>
</evidence>
<evidence type="ECO:0000256" key="3">
    <source>
        <dbReference type="ARBA" id="ARBA00022722"/>
    </source>
</evidence>
<keyword evidence="4 7" id="KW-0255">Endonuclease</keyword>
<evidence type="ECO:0000256" key="7">
    <source>
        <dbReference type="HAMAP-Rule" id="MF_00227"/>
    </source>
</evidence>
<dbReference type="GO" id="GO:0000049">
    <property type="term" value="F:tRNA binding"/>
    <property type="evidence" value="ECO:0007669"/>
    <property type="project" value="UniProtKB-UniRule"/>
</dbReference>